<evidence type="ECO:0000313" key="1">
    <source>
        <dbReference type="EMBL" id="OXA44145.1"/>
    </source>
</evidence>
<dbReference type="EMBL" id="LNIX01000020">
    <property type="protein sequence ID" value="OXA44145.1"/>
    <property type="molecule type" value="Genomic_DNA"/>
</dbReference>
<comment type="caution">
    <text evidence="1">The sequence shown here is derived from an EMBL/GenBank/DDBJ whole genome shotgun (WGS) entry which is preliminary data.</text>
</comment>
<dbReference type="Proteomes" id="UP000198287">
    <property type="component" value="Unassembled WGS sequence"/>
</dbReference>
<proteinExistence type="predicted"/>
<evidence type="ECO:0000313" key="2">
    <source>
        <dbReference type="Proteomes" id="UP000198287"/>
    </source>
</evidence>
<sequence>MSRIWIFCKSCSSSNNNNDDDDIRVMTATWMQMVAGMSVCMCGAADSWIYCIIPFVDFYGESQISCGGENMASVFIPPRQRGRKCKYQLLYSSPSPGRRRIEHLQIQSPPVFGFAMAKLGAADCTVRSHHFCNKTRRHPAIHTAIPVQRRKLVGRGQNHISPPSSSLCPPGRDSGHLLLHTQPPPPRFLLSLTPPPADCHILFPLLLLSTTYYYPHARNAMSFAIVARESAGQSSGGIMWDECTA</sequence>
<protein>
    <submittedName>
        <fullName evidence="1">Uncharacterized protein</fullName>
    </submittedName>
</protein>
<name>A0A226DEZ9_FOLCA</name>
<accession>A0A226DEZ9</accession>
<keyword evidence="2" id="KW-1185">Reference proteome</keyword>
<reference evidence="1 2" key="1">
    <citation type="submission" date="2015-12" db="EMBL/GenBank/DDBJ databases">
        <title>The genome of Folsomia candida.</title>
        <authorList>
            <person name="Faddeeva A."/>
            <person name="Derks M.F."/>
            <person name="Anvar Y."/>
            <person name="Smit S."/>
            <person name="Van Straalen N."/>
            <person name="Roelofs D."/>
        </authorList>
    </citation>
    <scope>NUCLEOTIDE SEQUENCE [LARGE SCALE GENOMIC DNA]</scope>
    <source>
        <strain evidence="1 2">VU population</strain>
        <tissue evidence="1">Whole body</tissue>
    </source>
</reference>
<gene>
    <name evidence="1" type="ORF">Fcan01_21306</name>
</gene>
<organism evidence="1 2">
    <name type="scientific">Folsomia candida</name>
    <name type="common">Springtail</name>
    <dbReference type="NCBI Taxonomy" id="158441"/>
    <lineage>
        <taxon>Eukaryota</taxon>
        <taxon>Metazoa</taxon>
        <taxon>Ecdysozoa</taxon>
        <taxon>Arthropoda</taxon>
        <taxon>Hexapoda</taxon>
        <taxon>Collembola</taxon>
        <taxon>Entomobryomorpha</taxon>
        <taxon>Isotomoidea</taxon>
        <taxon>Isotomidae</taxon>
        <taxon>Proisotominae</taxon>
        <taxon>Folsomia</taxon>
    </lineage>
</organism>
<dbReference type="AlphaFoldDB" id="A0A226DEZ9"/>